<dbReference type="Gramene" id="ERM93713">
    <property type="protein sequence ID" value="ERM93713"/>
    <property type="gene ID" value="AMTR_s00004p00239140"/>
</dbReference>
<proteinExistence type="predicted"/>
<sequence length="84" mass="9625">MGLASSSKDHEEDPQAALEIGLRKDLKSTKISCLQELVTRLRCEAEHHQNMLDFYRGKTEHAKETLASIKRKVVKITKLICFKE</sequence>
<protein>
    <submittedName>
        <fullName evidence="1">Uncharacterized protein</fullName>
    </submittedName>
</protein>
<dbReference type="AlphaFoldDB" id="W1NEB0"/>
<name>W1NEB0_AMBTC</name>
<gene>
    <name evidence="1" type="ORF">AMTR_s00004p00239140</name>
</gene>
<dbReference type="EMBL" id="KI397628">
    <property type="protein sequence ID" value="ERM93713.1"/>
    <property type="molecule type" value="Genomic_DNA"/>
</dbReference>
<keyword evidence="2" id="KW-1185">Reference proteome</keyword>
<evidence type="ECO:0000313" key="1">
    <source>
        <dbReference type="EMBL" id="ERM93713.1"/>
    </source>
</evidence>
<organism evidence="1 2">
    <name type="scientific">Amborella trichopoda</name>
    <dbReference type="NCBI Taxonomy" id="13333"/>
    <lineage>
        <taxon>Eukaryota</taxon>
        <taxon>Viridiplantae</taxon>
        <taxon>Streptophyta</taxon>
        <taxon>Embryophyta</taxon>
        <taxon>Tracheophyta</taxon>
        <taxon>Spermatophyta</taxon>
        <taxon>Magnoliopsida</taxon>
        <taxon>Amborellales</taxon>
        <taxon>Amborellaceae</taxon>
        <taxon>Amborella</taxon>
    </lineage>
</organism>
<accession>W1NEB0</accession>
<evidence type="ECO:0000313" key="2">
    <source>
        <dbReference type="Proteomes" id="UP000017836"/>
    </source>
</evidence>
<dbReference type="Proteomes" id="UP000017836">
    <property type="component" value="Unassembled WGS sequence"/>
</dbReference>
<reference evidence="2" key="1">
    <citation type="journal article" date="2013" name="Science">
        <title>The Amborella genome and the evolution of flowering plants.</title>
        <authorList>
            <consortium name="Amborella Genome Project"/>
        </authorList>
    </citation>
    <scope>NUCLEOTIDE SEQUENCE [LARGE SCALE GENOMIC DNA]</scope>
</reference>
<dbReference type="HOGENOM" id="CLU_147624_1_0_1"/>